<evidence type="ECO:0008006" key="4">
    <source>
        <dbReference type="Google" id="ProtNLM"/>
    </source>
</evidence>
<feature type="transmembrane region" description="Helical" evidence="1">
    <location>
        <begin position="21"/>
        <end position="40"/>
    </location>
</feature>
<keyword evidence="3" id="KW-1185">Reference proteome</keyword>
<dbReference type="RefSeq" id="WP_202241747.1">
    <property type="nucleotide sequence ID" value="NZ_JAESIY010000001.1"/>
</dbReference>
<accession>A0A937JZ15</accession>
<dbReference type="AlphaFoldDB" id="A0A937JZ15"/>
<organism evidence="2 3">
    <name type="scientific">Fulvivirga sediminis</name>
    <dbReference type="NCBI Taxonomy" id="2803949"/>
    <lineage>
        <taxon>Bacteria</taxon>
        <taxon>Pseudomonadati</taxon>
        <taxon>Bacteroidota</taxon>
        <taxon>Cytophagia</taxon>
        <taxon>Cytophagales</taxon>
        <taxon>Fulvivirgaceae</taxon>
        <taxon>Fulvivirga</taxon>
    </lineage>
</organism>
<sequence length="169" mass="19144">MLKNNAIITIRKFKSHLPLRMAAIIMLSLGDLSLLLNISLCRSSIAHISFSLAAISFFISGLLIQIMPEHGHRKEIGMRKIFGANLKNLFELHLLGHLLNSFCALLLCLIIYNNKKFIEIISGIPHSYTLHFTDLIIIMTFSLIISILSSFTCSYIGDNMNIMRILQKR</sequence>
<feature type="transmembrane region" description="Helical" evidence="1">
    <location>
        <begin position="46"/>
        <end position="68"/>
    </location>
</feature>
<evidence type="ECO:0000313" key="3">
    <source>
        <dbReference type="Proteomes" id="UP000659388"/>
    </source>
</evidence>
<keyword evidence="1" id="KW-0472">Membrane</keyword>
<dbReference type="Proteomes" id="UP000659388">
    <property type="component" value="Unassembled WGS sequence"/>
</dbReference>
<protein>
    <recommendedName>
        <fullName evidence="4">FtsX-like permease family protein</fullName>
    </recommendedName>
</protein>
<evidence type="ECO:0000256" key="1">
    <source>
        <dbReference type="SAM" id="Phobius"/>
    </source>
</evidence>
<gene>
    <name evidence="2" type="ORF">JL102_01065</name>
</gene>
<keyword evidence="1" id="KW-0812">Transmembrane</keyword>
<evidence type="ECO:0000313" key="2">
    <source>
        <dbReference type="EMBL" id="MBL3654701.1"/>
    </source>
</evidence>
<comment type="caution">
    <text evidence="2">The sequence shown here is derived from an EMBL/GenBank/DDBJ whole genome shotgun (WGS) entry which is preliminary data.</text>
</comment>
<proteinExistence type="predicted"/>
<keyword evidence="1" id="KW-1133">Transmembrane helix</keyword>
<reference evidence="2" key="1">
    <citation type="submission" date="2021-01" db="EMBL/GenBank/DDBJ databases">
        <title>Fulvivirga kasyanovii gen. nov., sp nov., a novel member of the phylum Bacteroidetes isolated from seawater in a mussel farm.</title>
        <authorList>
            <person name="Zhao L.-H."/>
            <person name="Wang Z.-J."/>
        </authorList>
    </citation>
    <scope>NUCLEOTIDE SEQUENCE</scope>
    <source>
        <strain evidence="2">2943</strain>
    </source>
</reference>
<dbReference type="EMBL" id="JAESIY010000001">
    <property type="protein sequence ID" value="MBL3654701.1"/>
    <property type="molecule type" value="Genomic_DNA"/>
</dbReference>
<feature type="transmembrane region" description="Helical" evidence="1">
    <location>
        <begin position="89"/>
        <end position="112"/>
    </location>
</feature>
<feature type="transmembrane region" description="Helical" evidence="1">
    <location>
        <begin position="132"/>
        <end position="157"/>
    </location>
</feature>
<name>A0A937JZ15_9BACT</name>